<keyword evidence="1" id="KW-1133">Transmembrane helix</keyword>
<keyword evidence="5" id="KW-1185">Reference proteome</keyword>
<name>A0A0P6YQG4_9CHLR</name>
<accession>A0A0P6YQG4</accession>
<feature type="domain" description="Peptidase MA-like" evidence="3">
    <location>
        <begin position="63"/>
        <end position="254"/>
    </location>
</feature>
<sequence>MRRLLCLLLILLVWPRPAFAQTDPPQWLERKTSYISILYPQGSEAEAERYAGYSDPIYEEVTAVIGYRPAPPLTLRIYPTKELYQQVNPAARYLEGIVAHAHTGRREISIAVQQTIGMSDEELRNNVRHELMHIIAAELSDGRLSTMWQEGIAQYVEVPTSQSGYKIALLKQALENNQLAPWRTLDSAGAVYDNPALGYPQSWSMVSFLIQRYGMARFLAFLEALRTASGYRSALSQAYSLSAESLESEWMAQLPTWIDGGWKQAPSVAFDQASIETAIAAGQYSEALAAAETALTIKDDPAIAALREQARKGVQAEDAAAAARVALLEGRYAEAKTSIEQALPLFADLAQIERQKVLNDYLQRAEQGLKAQQLLETARRDLNGIRIVAARKNIEQAANLFSQLGDSNGRSQAEELLKSLNLRLKIVGIGLIVLVGLGLAWNIDRRRAMRKRMLPL</sequence>
<feature type="chain" id="PRO_5006133805" description="Peptidase MA-like domain-containing protein" evidence="2">
    <location>
        <begin position="21"/>
        <end position="456"/>
    </location>
</feature>
<feature type="transmembrane region" description="Helical" evidence="1">
    <location>
        <begin position="422"/>
        <end position="443"/>
    </location>
</feature>
<reference evidence="4 5" key="1">
    <citation type="submission" date="2015-07" db="EMBL/GenBank/DDBJ databases">
        <title>Whole genome sequence of Herpetosiphon geysericola DSM 7119.</title>
        <authorList>
            <person name="Hemp J."/>
            <person name="Ward L.M."/>
            <person name="Pace L.A."/>
            <person name="Fischer W.W."/>
        </authorList>
    </citation>
    <scope>NUCLEOTIDE SEQUENCE [LARGE SCALE GENOMIC DNA]</scope>
    <source>
        <strain evidence="4 5">DSM 7119</strain>
    </source>
</reference>
<dbReference type="AlphaFoldDB" id="A0A0P6YQG4"/>
<proteinExistence type="predicted"/>
<protein>
    <recommendedName>
        <fullName evidence="3">Peptidase MA-like domain-containing protein</fullName>
    </recommendedName>
</protein>
<gene>
    <name evidence="4" type="ORF">SE18_16685</name>
</gene>
<dbReference type="Pfam" id="PF13485">
    <property type="entry name" value="Peptidase_MA_2"/>
    <property type="match status" value="1"/>
</dbReference>
<keyword evidence="2" id="KW-0732">Signal</keyword>
<keyword evidence="1" id="KW-0812">Transmembrane</keyword>
<dbReference type="OrthoDB" id="141008at2"/>
<evidence type="ECO:0000259" key="3">
    <source>
        <dbReference type="Pfam" id="PF13485"/>
    </source>
</evidence>
<evidence type="ECO:0000313" key="5">
    <source>
        <dbReference type="Proteomes" id="UP000050277"/>
    </source>
</evidence>
<evidence type="ECO:0000256" key="2">
    <source>
        <dbReference type="SAM" id="SignalP"/>
    </source>
</evidence>
<evidence type="ECO:0000313" key="4">
    <source>
        <dbReference type="EMBL" id="KPL85305.1"/>
    </source>
</evidence>
<dbReference type="STRING" id="70996.SE18_16685"/>
<evidence type="ECO:0000256" key="1">
    <source>
        <dbReference type="SAM" id="Phobius"/>
    </source>
</evidence>
<dbReference type="InterPro" id="IPR039568">
    <property type="entry name" value="Peptidase_MA-like_dom"/>
</dbReference>
<feature type="signal peptide" evidence="2">
    <location>
        <begin position="1"/>
        <end position="20"/>
    </location>
</feature>
<organism evidence="4 5">
    <name type="scientific">Herpetosiphon geysericola</name>
    <dbReference type="NCBI Taxonomy" id="70996"/>
    <lineage>
        <taxon>Bacteria</taxon>
        <taxon>Bacillati</taxon>
        <taxon>Chloroflexota</taxon>
        <taxon>Chloroflexia</taxon>
        <taxon>Herpetosiphonales</taxon>
        <taxon>Herpetosiphonaceae</taxon>
        <taxon>Herpetosiphon</taxon>
    </lineage>
</organism>
<keyword evidence="1" id="KW-0472">Membrane</keyword>
<dbReference type="EMBL" id="LGKP01000025">
    <property type="protein sequence ID" value="KPL85305.1"/>
    <property type="molecule type" value="Genomic_DNA"/>
</dbReference>
<comment type="caution">
    <text evidence="4">The sequence shown here is derived from an EMBL/GenBank/DDBJ whole genome shotgun (WGS) entry which is preliminary data.</text>
</comment>
<dbReference type="RefSeq" id="WP_054535593.1">
    <property type="nucleotide sequence ID" value="NZ_LGKP01000025.1"/>
</dbReference>
<dbReference type="Proteomes" id="UP000050277">
    <property type="component" value="Unassembled WGS sequence"/>
</dbReference>